<sequence length="267" mass="30859">MSPRNGPEDNESEDAFIMSSFESLKNANSQQLQVLLKYTTQNPRTSYARRFTRDEAFRILNRSKQGTSLSMTKLQLLESVIGLRKTQAENHLSSTLEQQIDTRNLVSEAGRSRQLSKPRITLNMLLKTSQFRNPESVIEMLVSDLALYQMNGILTEGSLLAQISAYLYEFKKTSEKRKAPPLDNRMPKKRRIAMPRKVFEFPSPPPPRRVLPFPFRISKSARRRSNWERITRLTPTPIDNPSRNEEEALSPQSDDTTTLIRRFMLIQ</sequence>
<accession>A0A4S8KRJ1</accession>
<dbReference type="Proteomes" id="UP000297245">
    <property type="component" value="Unassembled WGS sequence"/>
</dbReference>
<gene>
    <name evidence="2" type="ORF">K435DRAFT_877153</name>
</gene>
<organism evidence="2 3">
    <name type="scientific">Dendrothele bispora (strain CBS 962.96)</name>
    <dbReference type="NCBI Taxonomy" id="1314807"/>
    <lineage>
        <taxon>Eukaryota</taxon>
        <taxon>Fungi</taxon>
        <taxon>Dikarya</taxon>
        <taxon>Basidiomycota</taxon>
        <taxon>Agaricomycotina</taxon>
        <taxon>Agaricomycetes</taxon>
        <taxon>Agaricomycetidae</taxon>
        <taxon>Agaricales</taxon>
        <taxon>Agaricales incertae sedis</taxon>
        <taxon>Dendrothele</taxon>
    </lineage>
</organism>
<feature type="region of interest" description="Disordered" evidence="1">
    <location>
        <begin position="228"/>
        <end position="254"/>
    </location>
</feature>
<evidence type="ECO:0000313" key="2">
    <source>
        <dbReference type="EMBL" id="THU77978.1"/>
    </source>
</evidence>
<dbReference type="AlphaFoldDB" id="A0A4S8KRJ1"/>
<evidence type="ECO:0000256" key="1">
    <source>
        <dbReference type="SAM" id="MobiDB-lite"/>
    </source>
</evidence>
<keyword evidence="3" id="KW-1185">Reference proteome</keyword>
<reference evidence="2 3" key="1">
    <citation type="journal article" date="2019" name="Nat. Ecol. Evol.">
        <title>Megaphylogeny resolves global patterns of mushroom evolution.</title>
        <authorList>
            <person name="Varga T."/>
            <person name="Krizsan K."/>
            <person name="Foldi C."/>
            <person name="Dima B."/>
            <person name="Sanchez-Garcia M."/>
            <person name="Sanchez-Ramirez S."/>
            <person name="Szollosi G.J."/>
            <person name="Szarkandi J.G."/>
            <person name="Papp V."/>
            <person name="Albert L."/>
            <person name="Andreopoulos W."/>
            <person name="Angelini C."/>
            <person name="Antonin V."/>
            <person name="Barry K.W."/>
            <person name="Bougher N.L."/>
            <person name="Buchanan P."/>
            <person name="Buyck B."/>
            <person name="Bense V."/>
            <person name="Catcheside P."/>
            <person name="Chovatia M."/>
            <person name="Cooper J."/>
            <person name="Damon W."/>
            <person name="Desjardin D."/>
            <person name="Finy P."/>
            <person name="Geml J."/>
            <person name="Haridas S."/>
            <person name="Hughes K."/>
            <person name="Justo A."/>
            <person name="Karasinski D."/>
            <person name="Kautmanova I."/>
            <person name="Kiss B."/>
            <person name="Kocsube S."/>
            <person name="Kotiranta H."/>
            <person name="LaButti K.M."/>
            <person name="Lechner B.E."/>
            <person name="Liimatainen K."/>
            <person name="Lipzen A."/>
            <person name="Lukacs Z."/>
            <person name="Mihaltcheva S."/>
            <person name="Morgado L.N."/>
            <person name="Niskanen T."/>
            <person name="Noordeloos M.E."/>
            <person name="Ohm R.A."/>
            <person name="Ortiz-Santana B."/>
            <person name="Ovrebo C."/>
            <person name="Racz N."/>
            <person name="Riley R."/>
            <person name="Savchenko A."/>
            <person name="Shiryaev A."/>
            <person name="Soop K."/>
            <person name="Spirin V."/>
            <person name="Szebenyi C."/>
            <person name="Tomsovsky M."/>
            <person name="Tulloss R.E."/>
            <person name="Uehling J."/>
            <person name="Grigoriev I.V."/>
            <person name="Vagvolgyi C."/>
            <person name="Papp T."/>
            <person name="Martin F.M."/>
            <person name="Miettinen O."/>
            <person name="Hibbett D.S."/>
            <person name="Nagy L.G."/>
        </authorList>
    </citation>
    <scope>NUCLEOTIDE SEQUENCE [LARGE SCALE GENOMIC DNA]</scope>
    <source>
        <strain evidence="2 3">CBS 962.96</strain>
    </source>
</reference>
<proteinExistence type="predicted"/>
<dbReference type="EMBL" id="ML180289">
    <property type="protein sequence ID" value="THU77978.1"/>
    <property type="molecule type" value="Genomic_DNA"/>
</dbReference>
<name>A0A4S8KRJ1_DENBC</name>
<protein>
    <submittedName>
        <fullName evidence="2">Uncharacterized protein</fullName>
    </submittedName>
</protein>
<evidence type="ECO:0000313" key="3">
    <source>
        <dbReference type="Proteomes" id="UP000297245"/>
    </source>
</evidence>